<accession>A0A9N9AJB1</accession>
<sequence length="159" mass="18529">MNHKAVDSCRKYNLRIDLEGGLPRVRYDVAEGYAGCCYLENGTVLHQLSRYHSGYLVERFYPSYLLINKTHLTIILVADDRQTRHSSNPNNLQPINIKSHSKTSDFTLEFTATIWICDSFTTYVTAILETPCIDLRKDMTSKYMITAEFEYWARDIFLR</sequence>
<organism evidence="1 2">
    <name type="scientific">Ambispora leptoticha</name>
    <dbReference type="NCBI Taxonomy" id="144679"/>
    <lineage>
        <taxon>Eukaryota</taxon>
        <taxon>Fungi</taxon>
        <taxon>Fungi incertae sedis</taxon>
        <taxon>Mucoromycota</taxon>
        <taxon>Glomeromycotina</taxon>
        <taxon>Glomeromycetes</taxon>
        <taxon>Archaeosporales</taxon>
        <taxon>Ambisporaceae</taxon>
        <taxon>Ambispora</taxon>
    </lineage>
</organism>
<comment type="caution">
    <text evidence="1">The sequence shown here is derived from an EMBL/GenBank/DDBJ whole genome shotgun (WGS) entry which is preliminary data.</text>
</comment>
<proteinExistence type="predicted"/>
<keyword evidence="2" id="KW-1185">Reference proteome</keyword>
<protein>
    <submittedName>
        <fullName evidence="1">11130_t:CDS:1</fullName>
    </submittedName>
</protein>
<evidence type="ECO:0000313" key="1">
    <source>
        <dbReference type="EMBL" id="CAG8532295.1"/>
    </source>
</evidence>
<evidence type="ECO:0000313" key="2">
    <source>
        <dbReference type="Proteomes" id="UP000789508"/>
    </source>
</evidence>
<dbReference type="OrthoDB" id="2019572at2759"/>
<dbReference type="AlphaFoldDB" id="A0A9N9AJB1"/>
<gene>
    <name evidence="1" type="ORF">ALEPTO_LOCUS4997</name>
</gene>
<dbReference type="Proteomes" id="UP000789508">
    <property type="component" value="Unassembled WGS sequence"/>
</dbReference>
<name>A0A9N9AJB1_9GLOM</name>
<dbReference type="EMBL" id="CAJVPS010001284">
    <property type="protein sequence ID" value="CAG8532295.1"/>
    <property type="molecule type" value="Genomic_DNA"/>
</dbReference>
<reference evidence="1" key="1">
    <citation type="submission" date="2021-06" db="EMBL/GenBank/DDBJ databases">
        <authorList>
            <person name="Kallberg Y."/>
            <person name="Tangrot J."/>
            <person name="Rosling A."/>
        </authorList>
    </citation>
    <scope>NUCLEOTIDE SEQUENCE</scope>
    <source>
        <strain evidence="1">FL130A</strain>
    </source>
</reference>